<keyword evidence="3 6" id="KW-0863">Zinc-finger</keyword>
<feature type="domain" description="C2H2-type" evidence="9">
    <location>
        <begin position="509"/>
        <end position="537"/>
    </location>
</feature>
<feature type="compositionally biased region" description="Basic residues" evidence="8">
    <location>
        <begin position="188"/>
        <end position="215"/>
    </location>
</feature>
<dbReference type="Gene3D" id="3.30.160.60">
    <property type="entry name" value="Classic Zinc Finger"/>
    <property type="match status" value="5"/>
</dbReference>
<dbReference type="GO" id="GO:0005634">
    <property type="term" value="C:nucleus"/>
    <property type="evidence" value="ECO:0007669"/>
    <property type="project" value="InterPro"/>
</dbReference>
<keyword evidence="1 7" id="KW-0479">Metal-binding</keyword>
<feature type="domain" description="C2H2-type" evidence="9">
    <location>
        <begin position="373"/>
        <end position="401"/>
    </location>
</feature>
<dbReference type="Pfam" id="PF00096">
    <property type="entry name" value="zf-C2H2"/>
    <property type="match status" value="2"/>
</dbReference>
<evidence type="ECO:0000259" key="10">
    <source>
        <dbReference type="PROSITE" id="PS51915"/>
    </source>
</evidence>
<evidence type="ECO:0000256" key="6">
    <source>
        <dbReference type="PROSITE-ProRule" id="PRU00042"/>
    </source>
</evidence>
<dbReference type="InterPro" id="IPR012934">
    <property type="entry name" value="Znf_AD"/>
</dbReference>
<dbReference type="SUPFAM" id="SSF57667">
    <property type="entry name" value="beta-beta-alpha zinc fingers"/>
    <property type="match status" value="4"/>
</dbReference>
<dbReference type="GO" id="GO:0001228">
    <property type="term" value="F:DNA-binding transcription activator activity, RNA polymerase II-specific"/>
    <property type="evidence" value="ECO:0007669"/>
    <property type="project" value="TreeGrafter"/>
</dbReference>
<dbReference type="InterPro" id="IPR013087">
    <property type="entry name" value="Znf_C2H2_type"/>
</dbReference>
<feature type="binding site" evidence="7">
    <location>
        <position position="55"/>
    </location>
    <ligand>
        <name>Zn(2+)</name>
        <dbReference type="ChEBI" id="CHEBI:29105"/>
    </ligand>
</feature>
<evidence type="ECO:0000256" key="7">
    <source>
        <dbReference type="PROSITE-ProRule" id="PRU01263"/>
    </source>
</evidence>
<dbReference type="PANTHER" id="PTHR24393">
    <property type="entry name" value="ZINC FINGER PROTEIN"/>
    <property type="match status" value="1"/>
</dbReference>
<evidence type="ECO:0000256" key="4">
    <source>
        <dbReference type="ARBA" id="ARBA00022833"/>
    </source>
</evidence>
<organism evidence="11">
    <name type="scientific">Culex tarsalis</name>
    <name type="common">Encephalitis mosquito</name>
    <dbReference type="NCBI Taxonomy" id="7177"/>
    <lineage>
        <taxon>Eukaryota</taxon>
        <taxon>Metazoa</taxon>
        <taxon>Ecdysozoa</taxon>
        <taxon>Arthropoda</taxon>
        <taxon>Hexapoda</taxon>
        <taxon>Insecta</taxon>
        <taxon>Pterygota</taxon>
        <taxon>Neoptera</taxon>
        <taxon>Endopterygota</taxon>
        <taxon>Diptera</taxon>
        <taxon>Nematocera</taxon>
        <taxon>Culicoidea</taxon>
        <taxon>Culicidae</taxon>
        <taxon>Culicinae</taxon>
        <taxon>Culicini</taxon>
        <taxon>Culex</taxon>
        <taxon>Culex</taxon>
    </lineage>
</organism>
<sequence length="671" mass="77029">MDFDKICRLCCEERFRMRTILASEGDYSLAKIFNELLRIEVYPDDGLPQKVCKECARNIVKMFEAVEYYRANDLSLRKHLVGSVEIKEEEEEVDMDSPNVIQQLKIEMLSEPSAAPVKSEYRERQQQRQTPEQEYEDDPTWEFGEGSYQGNDDDDAQSSSSSSSSSDSSDGSVDGDTSDSDASEEIKPKKRGRPRGKSNRGRPRGSYGKRGRRKTKVDNPNRPRKNDHKCYICGSDSLGSAEALVAHLNDHTSEVPYTCPICVMETIVITSVNTLNIHKRMHLNPYKCAHCDRRYSDRNAVDLHVQMHHTGANDPNPMPCSYCGKICPTRLSLRYHERSHQTAVACEICGRLFAEKHKLKQHIRRKHEKIREHECHLCHKNFSSLDSVHTHIRTMHSNNEYKCEYCNRTYTSELSLRYHKKKHENDQNYQATQKWTQYYTVLEPEPGAKEGAQRMKRCNLCGAVVQQIGTHLSNIHFPKEFRCTLCDAVFKRKETYESHVMEHEHGKAFKCPICGKEFSSRKLLICHLKTKQHRDHPLAQSLDWLYTKRERVPKHLQQQQQQQANQPQQQPPLPLPQQLVKQETTVVTSVEHIVYTTPTPTTTTTTPVPEMVERSVPPATMDMFKIGGGSGVVVYPAVVVETHTPNLHSPEIVQIKSDHDMVMHSSEISSI</sequence>
<dbReference type="SUPFAM" id="SSF57716">
    <property type="entry name" value="Glucocorticoid receptor-like (DNA-binding domain)"/>
    <property type="match status" value="1"/>
</dbReference>
<feature type="region of interest" description="Disordered" evidence="8">
    <location>
        <begin position="111"/>
        <end position="228"/>
    </location>
</feature>
<feature type="domain" description="ZAD" evidence="10">
    <location>
        <begin position="5"/>
        <end position="79"/>
    </location>
</feature>
<accession>A0A1Q3F1R7</accession>
<keyword evidence="5" id="KW-0539">Nucleus</keyword>
<dbReference type="GO" id="GO:0000978">
    <property type="term" value="F:RNA polymerase II cis-regulatory region sequence-specific DNA binding"/>
    <property type="evidence" value="ECO:0007669"/>
    <property type="project" value="TreeGrafter"/>
</dbReference>
<evidence type="ECO:0000259" key="9">
    <source>
        <dbReference type="PROSITE" id="PS50157"/>
    </source>
</evidence>
<feature type="compositionally biased region" description="Low complexity" evidence="8">
    <location>
        <begin position="157"/>
        <end position="175"/>
    </location>
</feature>
<dbReference type="PROSITE" id="PS00028">
    <property type="entry name" value="ZINC_FINGER_C2H2_1"/>
    <property type="match status" value="6"/>
</dbReference>
<feature type="domain" description="C2H2-type" evidence="9">
    <location>
        <begin position="318"/>
        <end position="340"/>
    </location>
</feature>
<evidence type="ECO:0000256" key="5">
    <source>
        <dbReference type="ARBA" id="ARBA00023242"/>
    </source>
</evidence>
<dbReference type="PROSITE" id="PS50157">
    <property type="entry name" value="ZINC_FINGER_C2H2_2"/>
    <property type="match status" value="7"/>
</dbReference>
<proteinExistence type="predicted"/>
<feature type="domain" description="C2H2-type" evidence="9">
    <location>
        <begin position="286"/>
        <end position="314"/>
    </location>
</feature>
<evidence type="ECO:0000313" key="11">
    <source>
        <dbReference type="EMBL" id="JAV21500.1"/>
    </source>
</evidence>
<evidence type="ECO:0000256" key="8">
    <source>
        <dbReference type="SAM" id="MobiDB-lite"/>
    </source>
</evidence>
<dbReference type="PROSITE" id="PS51915">
    <property type="entry name" value="ZAD"/>
    <property type="match status" value="1"/>
</dbReference>
<feature type="binding site" evidence="7">
    <location>
        <position position="7"/>
    </location>
    <ligand>
        <name>Zn(2+)</name>
        <dbReference type="ChEBI" id="CHEBI:29105"/>
    </ligand>
</feature>
<dbReference type="AlphaFoldDB" id="A0A1Q3F1R7"/>
<dbReference type="InterPro" id="IPR036236">
    <property type="entry name" value="Znf_C2H2_sf"/>
</dbReference>
<feature type="domain" description="C2H2-type" evidence="9">
    <location>
        <begin position="401"/>
        <end position="428"/>
    </location>
</feature>
<name>A0A1Q3F1R7_CULTA</name>
<feature type="domain" description="C2H2-type" evidence="9">
    <location>
        <begin position="344"/>
        <end position="372"/>
    </location>
</feature>
<reference evidence="11" key="1">
    <citation type="submission" date="2017-01" db="EMBL/GenBank/DDBJ databases">
        <title>A deep insight into the sialotranscriptome of adult male and female Cluex tarsalis mosquitoes.</title>
        <authorList>
            <person name="Ribeiro J.M."/>
            <person name="Moreira F."/>
            <person name="Bernard K.A."/>
            <person name="Calvo E."/>
        </authorList>
    </citation>
    <scope>NUCLEOTIDE SEQUENCE</scope>
    <source>
        <strain evidence="11">Kern County</strain>
        <tissue evidence="11">Salivary glands</tissue>
    </source>
</reference>
<protein>
    <submittedName>
        <fullName evidence="11">Putative c2h2-type zn-finger protein</fullName>
    </submittedName>
</protein>
<dbReference type="SMART" id="SM00355">
    <property type="entry name" value="ZnF_C2H2"/>
    <property type="match status" value="10"/>
</dbReference>
<feature type="domain" description="C2H2-type" evidence="9">
    <location>
        <begin position="481"/>
        <end position="508"/>
    </location>
</feature>
<dbReference type="GO" id="GO:0008270">
    <property type="term" value="F:zinc ion binding"/>
    <property type="evidence" value="ECO:0007669"/>
    <property type="project" value="UniProtKB-UniRule"/>
</dbReference>
<evidence type="ECO:0000256" key="3">
    <source>
        <dbReference type="ARBA" id="ARBA00022771"/>
    </source>
</evidence>
<feature type="binding site" evidence="7">
    <location>
        <position position="52"/>
    </location>
    <ligand>
        <name>Zn(2+)</name>
        <dbReference type="ChEBI" id="CHEBI:29105"/>
    </ligand>
</feature>
<dbReference type="PANTHER" id="PTHR24393:SF34">
    <property type="entry name" value="PR_SET DOMAIN 13"/>
    <property type="match status" value="1"/>
</dbReference>
<evidence type="ECO:0000256" key="2">
    <source>
        <dbReference type="ARBA" id="ARBA00022737"/>
    </source>
</evidence>
<dbReference type="Pfam" id="PF13894">
    <property type="entry name" value="zf-C2H2_4"/>
    <property type="match status" value="1"/>
</dbReference>
<keyword evidence="4 7" id="KW-0862">Zinc</keyword>
<dbReference type="Pfam" id="PF07776">
    <property type="entry name" value="zf-AD"/>
    <property type="match status" value="1"/>
</dbReference>
<evidence type="ECO:0000256" key="1">
    <source>
        <dbReference type="ARBA" id="ARBA00022723"/>
    </source>
</evidence>
<feature type="region of interest" description="Disordered" evidence="8">
    <location>
        <begin position="553"/>
        <end position="574"/>
    </location>
</feature>
<feature type="compositionally biased region" description="Low complexity" evidence="8">
    <location>
        <begin position="556"/>
        <end position="568"/>
    </location>
</feature>
<dbReference type="Gene3D" id="3.40.1800.20">
    <property type="match status" value="1"/>
</dbReference>
<keyword evidence="2" id="KW-0677">Repeat</keyword>
<feature type="binding site" evidence="7">
    <location>
        <position position="10"/>
    </location>
    <ligand>
        <name>Zn(2+)</name>
        <dbReference type="ChEBI" id="CHEBI:29105"/>
    </ligand>
</feature>
<dbReference type="EMBL" id="GFDL01013545">
    <property type="protein sequence ID" value="JAV21500.1"/>
    <property type="molecule type" value="Transcribed_RNA"/>
</dbReference>